<proteinExistence type="predicted"/>
<keyword evidence="1" id="KW-0812">Transmembrane</keyword>
<organism evidence="2 3">
    <name type="scientific">Flavivirga spongiicola</name>
    <dbReference type="NCBI Taxonomy" id="421621"/>
    <lineage>
        <taxon>Bacteria</taxon>
        <taxon>Pseudomonadati</taxon>
        <taxon>Bacteroidota</taxon>
        <taxon>Flavobacteriia</taxon>
        <taxon>Flavobacteriales</taxon>
        <taxon>Flavobacteriaceae</taxon>
        <taxon>Flavivirga</taxon>
    </lineage>
</organism>
<evidence type="ECO:0000313" key="2">
    <source>
        <dbReference type="EMBL" id="MEF3833345.1"/>
    </source>
</evidence>
<dbReference type="Pfam" id="PF12040">
    <property type="entry name" value="DUF3526"/>
    <property type="match status" value="1"/>
</dbReference>
<keyword evidence="3" id="KW-1185">Reference proteome</keyword>
<comment type="caution">
    <text evidence="2">The sequence shown here is derived from an EMBL/GenBank/DDBJ whole genome shotgun (WGS) entry which is preliminary data.</text>
</comment>
<protein>
    <submittedName>
        <fullName evidence="2">DUF3526 domain-containing protein</fullName>
    </submittedName>
</protein>
<keyword evidence="1" id="KW-0472">Membrane</keyword>
<name>A0ABU7XRI5_9FLAO</name>
<feature type="transmembrane region" description="Helical" evidence="1">
    <location>
        <begin position="176"/>
        <end position="200"/>
    </location>
</feature>
<feature type="transmembrane region" description="Helical" evidence="1">
    <location>
        <begin position="21"/>
        <end position="41"/>
    </location>
</feature>
<dbReference type="RefSeq" id="WP_303305693.1">
    <property type="nucleotide sequence ID" value="NZ_JAODOP010000004.1"/>
</dbReference>
<feature type="transmembrane region" description="Helical" evidence="1">
    <location>
        <begin position="130"/>
        <end position="148"/>
    </location>
</feature>
<accession>A0ABU7XRI5</accession>
<gene>
    <name evidence="2" type="ORF">N1F79_09405</name>
</gene>
<keyword evidence="1" id="KW-1133">Transmembrane helix</keyword>
<dbReference type="Proteomes" id="UP001337305">
    <property type="component" value="Unassembled WGS sequence"/>
</dbReference>
<evidence type="ECO:0000313" key="3">
    <source>
        <dbReference type="Proteomes" id="UP001337305"/>
    </source>
</evidence>
<reference evidence="2 3" key="1">
    <citation type="submission" date="2022-09" db="EMBL/GenBank/DDBJ databases">
        <title>Genome sequencing of Flavivirga sp. MEBiC05379.</title>
        <authorList>
            <person name="Oh H.-M."/>
            <person name="Kwon K.K."/>
            <person name="Park M.J."/>
            <person name="Yang S.-H."/>
        </authorList>
    </citation>
    <scope>NUCLEOTIDE SEQUENCE [LARGE SCALE GENOMIC DNA]</scope>
    <source>
        <strain evidence="2 3">MEBiC05379</strain>
    </source>
</reference>
<dbReference type="PANTHER" id="PTHR43471:SF1">
    <property type="entry name" value="ABC TRANSPORTER PERMEASE PROTEIN NOSY-RELATED"/>
    <property type="match status" value="1"/>
</dbReference>
<dbReference type="InterPro" id="IPR021913">
    <property type="entry name" value="DUF3526"/>
</dbReference>
<evidence type="ECO:0000256" key="1">
    <source>
        <dbReference type="SAM" id="Phobius"/>
    </source>
</evidence>
<dbReference type="PANTHER" id="PTHR43471">
    <property type="entry name" value="ABC TRANSPORTER PERMEASE"/>
    <property type="match status" value="1"/>
</dbReference>
<dbReference type="EMBL" id="JAODOP010000004">
    <property type="protein sequence ID" value="MEF3833345.1"/>
    <property type="molecule type" value="Genomic_DNA"/>
</dbReference>
<dbReference type="Pfam" id="PF12730">
    <property type="entry name" value="ABC2_membrane_4"/>
    <property type="match status" value="1"/>
</dbReference>
<feature type="transmembrane region" description="Helical" evidence="1">
    <location>
        <begin position="212"/>
        <end position="233"/>
    </location>
</feature>
<sequence length="468" mass="53143">MIRKTIIKELKEIFRDGRFQFSALLVLLLITVAVVIGINQYKSTNKQYKVAQSTERNVWDNQGEKNPHSAAHFGNYVFKPKNALALLDQGVDKYEGVSIFLEAHSRNEAQYSAAGDQTGLSRFGELTPDFILLFVMPLLIIIIGYNTFTKEKEGGTDVLLKSQGISNLKLTIAKLIAVYIPVFIICSILFLVAGVILSFLKDYGAFNWTRLFSLYTVYLLYYLVFTQIVLLISAITKRSGISLVSALSFWIISCFIAPKTASNIAELNYPYPTKQTFLSHLEEAKKGGLNGHNPWSKESKALKDKLLKEHNVDHVSKLPFNFSGYIMQKGEEHEAEVYFKEYSKLKQQFSNQANTYKALAFISPFLPTRFLSMGIAGTDYESHMAFAEAAEAYRIKTQKFLNDNNMNNSKYGERGYRADADFWKTLPNFTYTPAELSTVINHQKTNTFLLIFWVIFSAILLFTSTKKI</sequence>
<feature type="transmembrane region" description="Helical" evidence="1">
    <location>
        <begin position="447"/>
        <end position="465"/>
    </location>
</feature>